<dbReference type="KEGG" id="clec:106664336"/>
<dbReference type="Pfam" id="PF06585">
    <property type="entry name" value="JHBP"/>
    <property type="match status" value="1"/>
</dbReference>
<dbReference type="RefSeq" id="XP_014245484.1">
    <property type="nucleotide sequence ID" value="XM_014389998.2"/>
</dbReference>
<dbReference type="GeneID" id="106664336"/>
<dbReference type="GO" id="GO:0007623">
    <property type="term" value="P:circadian rhythm"/>
    <property type="evidence" value="ECO:0007669"/>
    <property type="project" value="UniProtKB-ARBA"/>
</dbReference>
<dbReference type="FunFam" id="3.15.10.30:FF:000001">
    <property type="entry name" value="Takeout-like protein 1"/>
    <property type="match status" value="1"/>
</dbReference>
<dbReference type="OrthoDB" id="8191090at2759"/>
<organism evidence="4 5">
    <name type="scientific">Cimex lectularius</name>
    <name type="common">Bed bug</name>
    <name type="synonym">Acanthia lectularia</name>
    <dbReference type="NCBI Taxonomy" id="79782"/>
    <lineage>
        <taxon>Eukaryota</taxon>
        <taxon>Metazoa</taxon>
        <taxon>Ecdysozoa</taxon>
        <taxon>Arthropoda</taxon>
        <taxon>Hexapoda</taxon>
        <taxon>Insecta</taxon>
        <taxon>Pterygota</taxon>
        <taxon>Neoptera</taxon>
        <taxon>Paraneoptera</taxon>
        <taxon>Hemiptera</taxon>
        <taxon>Heteroptera</taxon>
        <taxon>Panheteroptera</taxon>
        <taxon>Cimicomorpha</taxon>
        <taxon>Cimicidae</taxon>
        <taxon>Cimex</taxon>
    </lineage>
</organism>
<dbReference type="GO" id="GO:0005615">
    <property type="term" value="C:extracellular space"/>
    <property type="evidence" value="ECO:0007669"/>
    <property type="project" value="TreeGrafter"/>
</dbReference>
<dbReference type="InterPro" id="IPR038606">
    <property type="entry name" value="To_sf"/>
</dbReference>
<keyword evidence="1" id="KW-0732">Signal</keyword>
<dbReference type="Proteomes" id="UP000494040">
    <property type="component" value="Unassembled WGS sequence"/>
</dbReference>
<dbReference type="InterPro" id="IPR010562">
    <property type="entry name" value="Haemolymph_juvenile_hormone-bd"/>
</dbReference>
<dbReference type="Gene3D" id="3.15.10.30">
    <property type="entry name" value="Haemolymph juvenile hormone binding protein"/>
    <property type="match status" value="1"/>
</dbReference>
<evidence type="ECO:0000313" key="4">
    <source>
        <dbReference type="EnsemblMetazoa" id="XP_014245484.1"/>
    </source>
</evidence>
<keyword evidence="2" id="KW-0090">Biological rhythms</keyword>
<evidence type="ECO:0000256" key="3">
    <source>
        <dbReference type="ARBA" id="ARBA00060902"/>
    </source>
</evidence>
<sequence>MREHKPSSHPHRDPRRNIKMLNVVFMSVVVLALNEVLGKKLPDFVPTCKRNDPNLDDCILKSIEVVRPHLNNGIPKIRVPALEPLQIPELNINRDLPNLKVKANLKDVKVYGASSFKINRLKTNIDSLSLEMSVTIPKCYVTTEYDVDGRLLLVPLKGKGLFKGNFTNIVADVRGTGELISNKKGVKYVAIKSLRSKVKVGDQIVKFVNTDRNPQNDLITQTAANFINQNRQQVLEIVTPIAEETADAIIKQMGNNVLRSIPYNELLPQ</sequence>
<evidence type="ECO:0000256" key="1">
    <source>
        <dbReference type="ARBA" id="ARBA00022729"/>
    </source>
</evidence>
<dbReference type="PANTHER" id="PTHR11008">
    <property type="entry name" value="PROTEIN TAKEOUT-LIKE PROTEIN"/>
    <property type="match status" value="1"/>
</dbReference>
<comment type="similarity">
    <text evidence="3">Belongs to the TO family.</text>
</comment>
<evidence type="ECO:0008006" key="6">
    <source>
        <dbReference type="Google" id="ProtNLM"/>
    </source>
</evidence>
<evidence type="ECO:0000256" key="2">
    <source>
        <dbReference type="ARBA" id="ARBA00023108"/>
    </source>
</evidence>
<dbReference type="PANTHER" id="PTHR11008:SF14">
    <property type="entry name" value="CIRCADIAN CLOCK-CONTROLLED PROTEIN-LIKE PROTEIN"/>
    <property type="match status" value="1"/>
</dbReference>
<proteinExistence type="inferred from homology"/>
<keyword evidence="5" id="KW-1185">Reference proteome</keyword>
<name>A0A8I6RKM6_CIMLE</name>
<accession>A0A8I6RKM6</accession>
<dbReference type="EnsemblMetazoa" id="XM_014389998.2">
    <property type="protein sequence ID" value="XP_014245484.1"/>
    <property type="gene ID" value="LOC106664336"/>
</dbReference>
<protein>
    <recommendedName>
        <fullName evidence="6">Circadian clock-controlled protein</fullName>
    </recommendedName>
</protein>
<dbReference type="SMART" id="SM00700">
    <property type="entry name" value="JHBP"/>
    <property type="match status" value="1"/>
</dbReference>
<dbReference type="OMA" id="RVGDGNI"/>
<reference evidence="4" key="1">
    <citation type="submission" date="2022-01" db="UniProtKB">
        <authorList>
            <consortium name="EnsemblMetazoa"/>
        </authorList>
    </citation>
    <scope>IDENTIFICATION</scope>
</reference>
<dbReference type="AlphaFoldDB" id="A0A8I6RKM6"/>
<evidence type="ECO:0000313" key="5">
    <source>
        <dbReference type="Proteomes" id="UP000494040"/>
    </source>
</evidence>